<dbReference type="Proteomes" id="UP000472271">
    <property type="component" value="Chromosome 22"/>
</dbReference>
<sequence length="106" mass="11525">NAFWVPAAITAALAGREFFQKTNETSTWMLLFALSASNPTEGHENRRPQTTLIEAQLKHANALILFSLGGLPGCGISFDFCMHQIAPCELSQHVFLSADASMNTSL</sequence>
<keyword evidence="2" id="KW-1185">Reference proteome</keyword>
<dbReference type="InParanoid" id="A0A673CGG4"/>
<dbReference type="Ensembl" id="ENSSORT00005055947.1">
    <property type="protein sequence ID" value="ENSSORP00005054671.1"/>
    <property type="gene ID" value="ENSSORG00005024469.1"/>
</dbReference>
<evidence type="ECO:0000313" key="2">
    <source>
        <dbReference type="Proteomes" id="UP000472271"/>
    </source>
</evidence>
<reference evidence="1" key="2">
    <citation type="submission" date="2025-08" db="UniProtKB">
        <authorList>
            <consortium name="Ensembl"/>
        </authorList>
    </citation>
    <scope>IDENTIFICATION</scope>
</reference>
<proteinExistence type="predicted"/>
<protein>
    <submittedName>
        <fullName evidence="1">Uncharacterized protein</fullName>
    </submittedName>
</protein>
<name>A0A673CGG4_9TELE</name>
<organism evidence="1 2">
    <name type="scientific">Sphaeramia orbicularis</name>
    <name type="common">orbiculate cardinalfish</name>
    <dbReference type="NCBI Taxonomy" id="375764"/>
    <lineage>
        <taxon>Eukaryota</taxon>
        <taxon>Metazoa</taxon>
        <taxon>Chordata</taxon>
        <taxon>Craniata</taxon>
        <taxon>Vertebrata</taxon>
        <taxon>Euteleostomi</taxon>
        <taxon>Actinopterygii</taxon>
        <taxon>Neopterygii</taxon>
        <taxon>Teleostei</taxon>
        <taxon>Neoteleostei</taxon>
        <taxon>Acanthomorphata</taxon>
        <taxon>Gobiaria</taxon>
        <taxon>Kurtiformes</taxon>
        <taxon>Apogonoidei</taxon>
        <taxon>Apogonidae</taxon>
        <taxon>Apogoninae</taxon>
        <taxon>Sphaeramia</taxon>
    </lineage>
</organism>
<accession>A0A673CGG4</accession>
<reference evidence="1" key="3">
    <citation type="submission" date="2025-09" db="UniProtKB">
        <authorList>
            <consortium name="Ensembl"/>
        </authorList>
    </citation>
    <scope>IDENTIFICATION</scope>
</reference>
<dbReference type="AlphaFoldDB" id="A0A673CGG4"/>
<reference evidence="1" key="1">
    <citation type="submission" date="2019-06" db="EMBL/GenBank/DDBJ databases">
        <authorList>
            <consortium name="Wellcome Sanger Institute Data Sharing"/>
        </authorList>
    </citation>
    <scope>NUCLEOTIDE SEQUENCE [LARGE SCALE GENOMIC DNA]</scope>
</reference>
<evidence type="ECO:0000313" key="1">
    <source>
        <dbReference type="Ensembl" id="ENSSORP00005054671.1"/>
    </source>
</evidence>